<dbReference type="PIRSF" id="PIRSF002162">
    <property type="entry name" value="Ribosomal_L6"/>
    <property type="match status" value="1"/>
</dbReference>
<sequence>MSRLAKKPINIPAEVKVSVEGDTLVFKGPKGELKKTFPENIVFALEGTSLGVALKKEGKKKDPSLGSTASLIKNAIAGVSAGFEKKLEIEGVGYKAQMEGANLVLSLGFTHKVVIAPPKDISFKVEKNAIFINGIDKETVGMVSADIRSKKLPEPYKGKGIHYFGEVIRRKAGKKAVSAA</sequence>
<name>A0A1F5X057_9BACT</name>
<dbReference type="InterPro" id="IPR020040">
    <property type="entry name" value="Ribosomal_uL6_a/b-dom"/>
</dbReference>
<dbReference type="PANTHER" id="PTHR11655:SF14">
    <property type="entry name" value="LARGE RIBOSOMAL SUBUNIT PROTEIN UL6M"/>
    <property type="match status" value="1"/>
</dbReference>
<dbReference type="InterPro" id="IPR036789">
    <property type="entry name" value="Ribosomal_uL6-like_a/b-dom_sf"/>
</dbReference>
<keyword evidence="1 5" id="KW-0689">Ribosomal protein</keyword>
<evidence type="ECO:0000256" key="5">
    <source>
        <dbReference type="RuleBase" id="RU003869"/>
    </source>
</evidence>
<dbReference type="PANTHER" id="PTHR11655">
    <property type="entry name" value="60S/50S RIBOSOMAL PROTEIN L6/L9"/>
    <property type="match status" value="1"/>
</dbReference>
<dbReference type="Gene3D" id="3.90.930.12">
    <property type="entry name" value="Ribosomal protein L6, alpha-beta domain"/>
    <property type="match status" value="2"/>
</dbReference>
<evidence type="ECO:0000313" key="8">
    <source>
        <dbReference type="EMBL" id="OGF81274.1"/>
    </source>
</evidence>
<dbReference type="STRING" id="1798351.A2930_02320"/>
<dbReference type="NCBIfam" id="TIGR03654">
    <property type="entry name" value="L6_bact"/>
    <property type="match status" value="1"/>
</dbReference>
<dbReference type="GO" id="GO:0002181">
    <property type="term" value="P:cytoplasmic translation"/>
    <property type="evidence" value="ECO:0007669"/>
    <property type="project" value="TreeGrafter"/>
</dbReference>
<reference evidence="8 9" key="1">
    <citation type="journal article" date="2016" name="Nat. Commun.">
        <title>Thousands of microbial genomes shed light on interconnected biogeochemical processes in an aquifer system.</title>
        <authorList>
            <person name="Anantharaman K."/>
            <person name="Brown C.T."/>
            <person name="Hug L.A."/>
            <person name="Sharon I."/>
            <person name="Castelle C.J."/>
            <person name="Probst A.J."/>
            <person name="Thomas B.C."/>
            <person name="Singh A."/>
            <person name="Wilkins M.J."/>
            <person name="Karaoz U."/>
            <person name="Brodie E.L."/>
            <person name="Williams K.H."/>
            <person name="Hubbard S.S."/>
            <person name="Banfield J.F."/>
        </authorList>
    </citation>
    <scope>NUCLEOTIDE SEQUENCE [LARGE SCALE GENOMIC DNA]</scope>
</reference>
<evidence type="ECO:0000256" key="6">
    <source>
        <dbReference type="RuleBase" id="RU003870"/>
    </source>
</evidence>
<dbReference type="GO" id="GO:0022625">
    <property type="term" value="C:cytosolic large ribosomal subunit"/>
    <property type="evidence" value="ECO:0007669"/>
    <property type="project" value="UniProtKB-UniRule"/>
</dbReference>
<dbReference type="EMBL" id="MFID01000014">
    <property type="protein sequence ID" value="OGF81274.1"/>
    <property type="molecule type" value="Genomic_DNA"/>
</dbReference>
<evidence type="ECO:0000256" key="3">
    <source>
        <dbReference type="ARBA" id="ARBA00035454"/>
    </source>
</evidence>
<accession>A0A1F5X057</accession>
<gene>
    <name evidence="8" type="ORF">A2930_02320</name>
</gene>
<comment type="similarity">
    <text evidence="5">Belongs to the universal ribosomal protein uL6 family.</text>
</comment>
<dbReference type="SUPFAM" id="SSF56053">
    <property type="entry name" value="Ribosomal protein L6"/>
    <property type="match status" value="2"/>
</dbReference>
<feature type="domain" description="Large ribosomal subunit protein uL6 alpha-beta" evidence="7">
    <location>
        <begin position="91"/>
        <end position="163"/>
    </location>
</feature>
<dbReference type="InterPro" id="IPR000702">
    <property type="entry name" value="Ribosomal_uL6-like"/>
</dbReference>
<keyword evidence="6" id="KW-0699">rRNA-binding</keyword>
<evidence type="ECO:0000256" key="1">
    <source>
        <dbReference type="ARBA" id="ARBA00022980"/>
    </source>
</evidence>
<comment type="caution">
    <text evidence="8">The sequence shown here is derived from an EMBL/GenBank/DDBJ whole genome shotgun (WGS) entry which is preliminary data.</text>
</comment>
<dbReference type="GO" id="GO:0003735">
    <property type="term" value="F:structural constituent of ribosome"/>
    <property type="evidence" value="ECO:0007669"/>
    <property type="project" value="UniProtKB-UniRule"/>
</dbReference>
<organism evidence="8 9">
    <name type="scientific">Candidatus Giovannonibacteria bacterium RIFCSPLOWO2_01_FULL_45_34</name>
    <dbReference type="NCBI Taxonomy" id="1798351"/>
    <lineage>
        <taxon>Bacteria</taxon>
        <taxon>Candidatus Giovannoniibacteriota</taxon>
    </lineage>
</organism>
<keyword evidence="6" id="KW-0694">RNA-binding</keyword>
<evidence type="ECO:0000256" key="4">
    <source>
        <dbReference type="NCBIfam" id="TIGR03654"/>
    </source>
</evidence>
<proteinExistence type="inferred from homology"/>
<dbReference type="Proteomes" id="UP000178114">
    <property type="component" value="Unassembled WGS sequence"/>
</dbReference>
<dbReference type="InterPro" id="IPR019906">
    <property type="entry name" value="Ribosomal_uL6_bac-type"/>
</dbReference>
<dbReference type="Pfam" id="PF00347">
    <property type="entry name" value="Ribosomal_L6"/>
    <property type="match status" value="2"/>
</dbReference>
<feature type="domain" description="Large ribosomal subunit protein uL6 alpha-beta" evidence="7">
    <location>
        <begin position="11"/>
        <end position="82"/>
    </location>
</feature>
<dbReference type="AlphaFoldDB" id="A0A1F5X057"/>
<keyword evidence="2 5" id="KW-0687">Ribonucleoprotein</keyword>
<protein>
    <recommendedName>
        <fullName evidence="3 4">50S ribosomal protein L6</fullName>
    </recommendedName>
</protein>
<dbReference type="InterPro" id="IPR002358">
    <property type="entry name" value="Ribosomal_uL6_CS"/>
</dbReference>
<evidence type="ECO:0000313" key="9">
    <source>
        <dbReference type="Proteomes" id="UP000178114"/>
    </source>
</evidence>
<dbReference type="PROSITE" id="PS00525">
    <property type="entry name" value="RIBOSOMAL_L6_1"/>
    <property type="match status" value="1"/>
</dbReference>
<evidence type="ECO:0000256" key="2">
    <source>
        <dbReference type="ARBA" id="ARBA00023274"/>
    </source>
</evidence>
<dbReference type="GO" id="GO:0019843">
    <property type="term" value="F:rRNA binding"/>
    <property type="evidence" value="ECO:0007669"/>
    <property type="project" value="UniProtKB-UniRule"/>
</dbReference>
<dbReference type="PRINTS" id="PR00059">
    <property type="entry name" value="RIBOSOMALL6"/>
</dbReference>
<evidence type="ECO:0000259" key="7">
    <source>
        <dbReference type="Pfam" id="PF00347"/>
    </source>
</evidence>
<comment type="function">
    <text evidence="6">This protein binds to the 23S rRNA, and is important in its secondary structure. It is located near the subunit interface in the base of the L7/L12 stalk, and near the tRNA binding site of the peptidyltransferase center.</text>
</comment>